<name>A0A6J4QBP1_9ACTN</name>
<feature type="region of interest" description="Disordered" evidence="1">
    <location>
        <begin position="21"/>
        <end position="50"/>
    </location>
</feature>
<protein>
    <submittedName>
        <fullName evidence="2">Uncharacterized protein</fullName>
    </submittedName>
</protein>
<reference evidence="2" key="1">
    <citation type="submission" date="2020-02" db="EMBL/GenBank/DDBJ databases">
        <authorList>
            <person name="Meier V. D."/>
        </authorList>
    </citation>
    <scope>NUCLEOTIDE SEQUENCE</scope>
    <source>
        <strain evidence="2">AVDCRST_MAG35</strain>
    </source>
</reference>
<evidence type="ECO:0000313" key="2">
    <source>
        <dbReference type="EMBL" id="CAA9439375.1"/>
    </source>
</evidence>
<proteinExistence type="predicted"/>
<evidence type="ECO:0000256" key="1">
    <source>
        <dbReference type="SAM" id="MobiDB-lite"/>
    </source>
</evidence>
<organism evidence="2">
    <name type="scientific">uncultured Quadrisphaera sp</name>
    <dbReference type="NCBI Taxonomy" id="904978"/>
    <lineage>
        <taxon>Bacteria</taxon>
        <taxon>Bacillati</taxon>
        <taxon>Actinomycetota</taxon>
        <taxon>Actinomycetes</taxon>
        <taxon>Kineosporiales</taxon>
        <taxon>Kineosporiaceae</taxon>
        <taxon>Quadrisphaera</taxon>
        <taxon>environmental samples</taxon>
    </lineage>
</organism>
<accession>A0A6J4QBP1</accession>
<gene>
    <name evidence="2" type="ORF">AVDCRST_MAG35-3160</name>
</gene>
<dbReference type="AlphaFoldDB" id="A0A6J4QBP1"/>
<dbReference type="EMBL" id="CADCUY010000600">
    <property type="protein sequence ID" value="CAA9439375.1"/>
    <property type="molecule type" value="Genomic_DNA"/>
</dbReference>
<sequence>MGLFRSLLYSALLDRLLGRGRGGAVDPRRYGPRYGAGPGYGSGPRPPARRNGIRFAGPLPYYQGTTRRGSRVSVGGCCLPIPLTVLATATAVVLGRRHLTP</sequence>